<evidence type="ECO:0000256" key="4">
    <source>
        <dbReference type="ARBA" id="ARBA00022801"/>
    </source>
</evidence>
<dbReference type="RefSeq" id="WP_260175393.1">
    <property type="nucleotide sequence ID" value="NZ_JACHBW010000016.1"/>
</dbReference>
<feature type="region of interest" description="Disordered" evidence="7">
    <location>
        <begin position="208"/>
        <end position="243"/>
    </location>
</feature>
<sequence length="258" mass="27205">MPNRILQLINDNRQSPRRFEVVASASGDEATMYLYDVIVSDDWYGGVSPQTFVQQLAQISASTIHLRINSPGGDVFSARAMEQAIREHASTVVAHVDGVAASAASFLAIACDKVVIAEGGFFMIHNASALAYGNGGDLRATADLLDKVDATLVTSYANKTGQTAEDIAAWMDAETWFTASEAVEKGFADEVASGSGPSNAAGWNLSAYSNAPKVPDAPNAPRSDPAAQQLAPVAPPPAEPPKVDIAAMRRRLELSTTL</sequence>
<dbReference type="InterPro" id="IPR001907">
    <property type="entry name" value="ClpP"/>
</dbReference>
<dbReference type="GO" id="GO:0051117">
    <property type="term" value="F:ATPase binding"/>
    <property type="evidence" value="ECO:0007669"/>
    <property type="project" value="TreeGrafter"/>
</dbReference>
<evidence type="ECO:0000256" key="6">
    <source>
        <dbReference type="RuleBase" id="RU003567"/>
    </source>
</evidence>
<dbReference type="PANTHER" id="PTHR10381:SF70">
    <property type="entry name" value="ATP-DEPENDENT CLP PROTEASE PROTEOLYTIC SUBUNIT"/>
    <property type="match status" value="1"/>
</dbReference>
<dbReference type="Pfam" id="PF00574">
    <property type="entry name" value="CLP_protease"/>
    <property type="match status" value="1"/>
</dbReference>
<dbReference type="GO" id="GO:0004252">
    <property type="term" value="F:serine-type endopeptidase activity"/>
    <property type="evidence" value="ECO:0007669"/>
    <property type="project" value="InterPro"/>
</dbReference>
<dbReference type="GO" id="GO:0004176">
    <property type="term" value="F:ATP-dependent peptidase activity"/>
    <property type="evidence" value="ECO:0007669"/>
    <property type="project" value="InterPro"/>
</dbReference>
<organism evidence="8 9">
    <name type="scientific">Paraburkholderia bannensis</name>
    <dbReference type="NCBI Taxonomy" id="765414"/>
    <lineage>
        <taxon>Bacteria</taxon>
        <taxon>Pseudomonadati</taxon>
        <taxon>Pseudomonadota</taxon>
        <taxon>Betaproteobacteria</taxon>
        <taxon>Burkholderiales</taxon>
        <taxon>Burkholderiaceae</taxon>
        <taxon>Paraburkholderia</taxon>
    </lineage>
</organism>
<dbReference type="GO" id="GO:0006515">
    <property type="term" value="P:protein quality control for misfolded or incompletely synthesized proteins"/>
    <property type="evidence" value="ECO:0007669"/>
    <property type="project" value="TreeGrafter"/>
</dbReference>
<evidence type="ECO:0000313" key="8">
    <source>
        <dbReference type="EMBL" id="MBB6105200.1"/>
    </source>
</evidence>
<dbReference type="SUPFAM" id="SSF52096">
    <property type="entry name" value="ClpP/crotonase"/>
    <property type="match status" value="1"/>
</dbReference>
<dbReference type="GO" id="GO:0009368">
    <property type="term" value="C:endopeptidase Clp complex"/>
    <property type="evidence" value="ECO:0007669"/>
    <property type="project" value="TreeGrafter"/>
</dbReference>
<dbReference type="PANTHER" id="PTHR10381">
    <property type="entry name" value="ATP-DEPENDENT CLP PROTEASE PROTEOLYTIC SUBUNIT"/>
    <property type="match status" value="1"/>
</dbReference>
<evidence type="ECO:0000256" key="5">
    <source>
        <dbReference type="ARBA" id="ARBA00022825"/>
    </source>
</evidence>
<dbReference type="CDD" id="cd07016">
    <property type="entry name" value="S14_ClpP_1"/>
    <property type="match status" value="1"/>
</dbReference>
<reference evidence="8 9" key="1">
    <citation type="submission" date="2020-08" db="EMBL/GenBank/DDBJ databases">
        <title>Above-ground endophytic microbial communities from plants in different locations in the United States.</title>
        <authorList>
            <person name="Frank C."/>
        </authorList>
    </citation>
    <scope>NUCLEOTIDE SEQUENCE [LARGE SCALE GENOMIC DNA]</scope>
    <source>
        <strain evidence="8 9">WP4_2_2</strain>
    </source>
</reference>
<evidence type="ECO:0000256" key="1">
    <source>
        <dbReference type="ARBA" id="ARBA00007039"/>
    </source>
</evidence>
<dbReference type="InterPro" id="IPR029045">
    <property type="entry name" value="ClpP/crotonase-like_dom_sf"/>
</dbReference>
<dbReference type="Proteomes" id="UP000571554">
    <property type="component" value="Unassembled WGS sequence"/>
</dbReference>
<dbReference type="AlphaFoldDB" id="A0A7W9U3D5"/>
<name>A0A7W9U3D5_9BURK</name>
<proteinExistence type="inferred from homology"/>
<dbReference type="EMBL" id="JACHBW010000016">
    <property type="protein sequence ID" value="MBB6105200.1"/>
    <property type="molecule type" value="Genomic_DNA"/>
</dbReference>
<keyword evidence="2" id="KW-0963">Cytoplasm</keyword>
<evidence type="ECO:0000256" key="2">
    <source>
        <dbReference type="ARBA" id="ARBA00022490"/>
    </source>
</evidence>
<keyword evidence="9" id="KW-1185">Reference proteome</keyword>
<keyword evidence="5" id="KW-0720">Serine protease</keyword>
<accession>A0A7W9U3D5</accession>
<evidence type="ECO:0000256" key="7">
    <source>
        <dbReference type="SAM" id="MobiDB-lite"/>
    </source>
</evidence>
<keyword evidence="4 8" id="KW-0378">Hydrolase</keyword>
<dbReference type="PRINTS" id="PR00127">
    <property type="entry name" value="CLPPROTEASEP"/>
</dbReference>
<dbReference type="NCBIfam" id="NF045542">
    <property type="entry name" value="Clp_rel_HeadMat"/>
    <property type="match status" value="1"/>
</dbReference>
<comment type="similarity">
    <text evidence="1 6">Belongs to the peptidase S14 family.</text>
</comment>
<protein>
    <recommendedName>
        <fullName evidence="6">ATP-dependent Clp protease proteolytic subunit</fullName>
    </recommendedName>
</protein>
<keyword evidence="3 8" id="KW-0645">Protease</keyword>
<comment type="caution">
    <text evidence="8">The sequence shown here is derived from an EMBL/GenBank/DDBJ whole genome shotgun (WGS) entry which is preliminary data.</text>
</comment>
<gene>
    <name evidence="8" type="ORF">F4827_005066</name>
</gene>
<dbReference type="Gene3D" id="3.90.226.10">
    <property type="entry name" value="2-enoyl-CoA Hydratase, Chain A, domain 1"/>
    <property type="match status" value="1"/>
</dbReference>
<evidence type="ECO:0000256" key="3">
    <source>
        <dbReference type="ARBA" id="ARBA00022670"/>
    </source>
</evidence>
<evidence type="ECO:0000313" key="9">
    <source>
        <dbReference type="Proteomes" id="UP000571554"/>
    </source>
</evidence>
<dbReference type="InterPro" id="IPR023562">
    <property type="entry name" value="ClpP/TepA"/>
</dbReference>